<sequence length="207" mass="23725">MENDGDVMKQQSNHFVDKFILFYAMCIHYIQTWDRSNDVSKLLFAFFTKTIIPGRSSAVHNNRLFDQTISVAKYATADMIERWEESETKAGQSDFKSTAIATLVTCDCPIQGRIPASHPSVCTVDRVLPDFHWLNIHPILSALKGCGNKETIARWEARKAYIIEEFSGLLERQKDVKSKKSETMIRATGRRQKNEDSCLLLRKKYNA</sequence>
<dbReference type="AlphaFoldDB" id="A0A0C2M5X0"/>
<reference evidence="1 2" key="1">
    <citation type="journal article" date="2014" name="Genome Biol. Evol.">
        <title>The genome of the myxosporean Thelohanellus kitauei shows adaptations to nutrient acquisition within its fish host.</title>
        <authorList>
            <person name="Yang Y."/>
            <person name="Xiong J."/>
            <person name="Zhou Z."/>
            <person name="Huo F."/>
            <person name="Miao W."/>
            <person name="Ran C."/>
            <person name="Liu Y."/>
            <person name="Zhang J."/>
            <person name="Feng J."/>
            <person name="Wang M."/>
            <person name="Wang M."/>
            <person name="Wang L."/>
            <person name="Yao B."/>
        </authorList>
    </citation>
    <scope>NUCLEOTIDE SEQUENCE [LARGE SCALE GENOMIC DNA]</scope>
    <source>
        <strain evidence="1">Wuqing</strain>
    </source>
</reference>
<organism evidence="1 2">
    <name type="scientific">Thelohanellus kitauei</name>
    <name type="common">Myxosporean</name>
    <dbReference type="NCBI Taxonomy" id="669202"/>
    <lineage>
        <taxon>Eukaryota</taxon>
        <taxon>Metazoa</taxon>
        <taxon>Cnidaria</taxon>
        <taxon>Myxozoa</taxon>
        <taxon>Myxosporea</taxon>
        <taxon>Bivalvulida</taxon>
        <taxon>Platysporina</taxon>
        <taxon>Myxobolidae</taxon>
        <taxon>Thelohanellus</taxon>
    </lineage>
</organism>
<comment type="caution">
    <text evidence="1">The sequence shown here is derived from an EMBL/GenBank/DDBJ whole genome shotgun (WGS) entry which is preliminary data.</text>
</comment>
<keyword evidence="2" id="KW-1185">Reference proteome</keyword>
<dbReference type="EMBL" id="JWZT01004976">
    <property type="protein sequence ID" value="KII62465.1"/>
    <property type="molecule type" value="Genomic_DNA"/>
</dbReference>
<accession>A0A0C2M5X0</accession>
<name>A0A0C2M5X0_THEKT</name>
<evidence type="ECO:0000313" key="1">
    <source>
        <dbReference type="EMBL" id="KII62465.1"/>
    </source>
</evidence>
<evidence type="ECO:0000313" key="2">
    <source>
        <dbReference type="Proteomes" id="UP000031668"/>
    </source>
</evidence>
<gene>
    <name evidence="1" type="ORF">RF11_13836</name>
</gene>
<proteinExistence type="predicted"/>
<protein>
    <submittedName>
        <fullName evidence="1">Uncharacterized protein</fullName>
    </submittedName>
</protein>
<dbReference type="Proteomes" id="UP000031668">
    <property type="component" value="Unassembled WGS sequence"/>
</dbReference>